<gene>
    <name evidence="3" type="ORF">BA70_19025</name>
</gene>
<evidence type="ECO:0000313" key="3">
    <source>
        <dbReference type="EMBL" id="KEP26674.1"/>
    </source>
</evidence>
<dbReference type="EMBL" id="JOTP01000008">
    <property type="protein sequence ID" value="KEP26674.1"/>
    <property type="molecule type" value="Genomic_DNA"/>
</dbReference>
<dbReference type="Pfam" id="PF26347">
    <property type="entry name" value="YtrI_sporulation"/>
    <property type="match status" value="1"/>
</dbReference>
<dbReference type="InterPro" id="IPR058620">
    <property type="entry name" value="YtrI_C"/>
</dbReference>
<comment type="caution">
    <text evidence="3">The sequence shown here is derived from an EMBL/GenBank/DDBJ whole genome shotgun (WGS) entry which is preliminary data.</text>
</comment>
<feature type="domain" description="Sporulation membrane protein YtrI C-terminal" evidence="2">
    <location>
        <begin position="80"/>
        <end position="163"/>
    </location>
</feature>
<accession>A0A081LBP8</accession>
<dbReference type="RefSeq" id="WP_034320978.1">
    <property type="nucleotide sequence ID" value="NZ_JOTP01000008.1"/>
</dbReference>
<organism evidence="3 4">
    <name type="scientific">Bacillus zhangzhouensis</name>
    <dbReference type="NCBI Taxonomy" id="1178540"/>
    <lineage>
        <taxon>Bacteria</taxon>
        <taxon>Bacillati</taxon>
        <taxon>Bacillota</taxon>
        <taxon>Bacilli</taxon>
        <taxon>Bacillales</taxon>
        <taxon>Bacillaceae</taxon>
        <taxon>Bacillus</taxon>
    </lineage>
</organism>
<dbReference type="AlphaFoldDB" id="A0A081LBP8"/>
<dbReference type="eggNOG" id="ENOG5031KY3">
    <property type="taxonomic scope" value="Bacteria"/>
</dbReference>
<dbReference type="OrthoDB" id="2691164at2"/>
<evidence type="ECO:0000259" key="2">
    <source>
        <dbReference type="Pfam" id="PF26347"/>
    </source>
</evidence>
<sequence length="167" mass="20109">MRVPELYKRPGWQRFFAGMMFGAIISWLIFLFTYGTFQEKQVTLLRSQQHHMDSLKEQITLYREDLHKLNEDNKQRLLIQSIDVHLVNREQYKIPEPDTLKFEDQVKEDISEVITKDIESVYKTKELLKRTVENKEYMIREKAYRAKVTELTIYTKLSLEVRISFAE</sequence>
<dbReference type="InterPro" id="IPR048198">
    <property type="entry name" value="YtrI"/>
</dbReference>
<keyword evidence="1" id="KW-1133">Transmembrane helix</keyword>
<keyword evidence="1" id="KW-0812">Transmembrane</keyword>
<keyword evidence="1" id="KW-0472">Membrane</keyword>
<dbReference type="NCBIfam" id="NF041479">
    <property type="entry name" value="spor_membprot_YtrI"/>
    <property type="match status" value="1"/>
</dbReference>
<proteinExistence type="predicted"/>
<reference evidence="3 4" key="1">
    <citation type="submission" date="2012-09" db="EMBL/GenBank/DDBJ databases">
        <title>Genome Sequence of Bacillus sp. DW5-4.</title>
        <authorList>
            <person name="Lai Q."/>
            <person name="Liu Y."/>
            <person name="Shao Z."/>
        </authorList>
    </citation>
    <scope>NUCLEOTIDE SEQUENCE [LARGE SCALE GENOMIC DNA]</scope>
    <source>
        <strain evidence="3 4">DW5-4</strain>
    </source>
</reference>
<protein>
    <submittedName>
        <fullName evidence="3">Sporulation protein</fullName>
    </submittedName>
</protein>
<dbReference type="Proteomes" id="UP000028091">
    <property type="component" value="Unassembled WGS sequence"/>
</dbReference>
<evidence type="ECO:0000313" key="4">
    <source>
        <dbReference type="Proteomes" id="UP000028091"/>
    </source>
</evidence>
<evidence type="ECO:0000256" key="1">
    <source>
        <dbReference type="SAM" id="Phobius"/>
    </source>
</evidence>
<feature type="transmembrane region" description="Helical" evidence="1">
    <location>
        <begin position="15"/>
        <end position="37"/>
    </location>
</feature>
<name>A0A081LBP8_9BACI</name>
<keyword evidence="4" id="KW-1185">Reference proteome</keyword>